<reference evidence="1 2" key="1">
    <citation type="submission" date="2024-02" db="EMBL/GenBank/DDBJ databases">
        <authorList>
            <person name="Daric V."/>
            <person name="Darras S."/>
        </authorList>
    </citation>
    <scope>NUCLEOTIDE SEQUENCE [LARGE SCALE GENOMIC DNA]</scope>
</reference>
<comment type="caution">
    <text evidence="1">The sequence shown here is derived from an EMBL/GenBank/DDBJ whole genome shotgun (WGS) entry which is preliminary data.</text>
</comment>
<sequence length="102" mass="11946">MTNNAKRLWPRLRQDYVDRLGNISYNVREYEEEDGTVTIFKKPRALDDREANFIPNGFRRLFENNNNVIYDVIECCYGGNILVIKKIKAFEDTPSAGPNNRM</sequence>
<name>A0ABP0GVU5_CLALP</name>
<protein>
    <submittedName>
        <fullName evidence="1">Uncharacterized protein</fullName>
    </submittedName>
</protein>
<keyword evidence="2" id="KW-1185">Reference proteome</keyword>
<gene>
    <name evidence="1" type="ORF">CVLEPA_LOCUS28999</name>
</gene>
<organism evidence="1 2">
    <name type="scientific">Clavelina lepadiformis</name>
    <name type="common">Light-bulb sea squirt</name>
    <name type="synonym">Ascidia lepadiformis</name>
    <dbReference type="NCBI Taxonomy" id="159417"/>
    <lineage>
        <taxon>Eukaryota</taxon>
        <taxon>Metazoa</taxon>
        <taxon>Chordata</taxon>
        <taxon>Tunicata</taxon>
        <taxon>Ascidiacea</taxon>
        <taxon>Aplousobranchia</taxon>
        <taxon>Clavelinidae</taxon>
        <taxon>Clavelina</taxon>
    </lineage>
</organism>
<dbReference type="Proteomes" id="UP001642483">
    <property type="component" value="Unassembled WGS sequence"/>
</dbReference>
<evidence type="ECO:0000313" key="2">
    <source>
        <dbReference type="Proteomes" id="UP001642483"/>
    </source>
</evidence>
<evidence type="ECO:0000313" key="1">
    <source>
        <dbReference type="EMBL" id="CAK8695777.1"/>
    </source>
</evidence>
<accession>A0ABP0GVU5</accession>
<dbReference type="EMBL" id="CAWYQH010000152">
    <property type="protein sequence ID" value="CAK8695777.1"/>
    <property type="molecule type" value="Genomic_DNA"/>
</dbReference>
<proteinExistence type="predicted"/>